<organism evidence="3 4">
    <name type="scientific">Prosthecodimorpha staleyi</name>
    <dbReference type="NCBI Taxonomy" id="2840188"/>
    <lineage>
        <taxon>Bacteria</taxon>
        <taxon>Pseudomonadati</taxon>
        <taxon>Pseudomonadota</taxon>
        <taxon>Alphaproteobacteria</taxon>
        <taxon>Hyphomicrobiales</taxon>
        <taxon>Ancalomicrobiaceae</taxon>
        <taxon>Prosthecodimorpha</taxon>
    </lineage>
</organism>
<keyword evidence="4" id="KW-1185">Reference proteome</keyword>
<name>A0A947DAB0_9HYPH</name>
<dbReference type="SUPFAM" id="SSF50199">
    <property type="entry name" value="Staphylococcal nuclease"/>
    <property type="match status" value="1"/>
</dbReference>
<dbReference type="InterPro" id="IPR035437">
    <property type="entry name" value="SNase_OB-fold_sf"/>
</dbReference>
<evidence type="ECO:0000313" key="3">
    <source>
        <dbReference type="EMBL" id="MBT9293319.1"/>
    </source>
</evidence>
<dbReference type="EMBL" id="JAHHZF010000031">
    <property type="protein sequence ID" value="MBT9293319.1"/>
    <property type="molecule type" value="Genomic_DNA"/>
</dbReference>
<dbReference type="Gene3D" id="2.40.50.90">
    <property type="match status" value="1"/>
</dbReference>
<dbReference type="SMART" id="SM00318">
    <property type="entry name" value="SNc"/>
    <property type="match status" value="1"/>
</dbReference>
<protein>
    <submittedName>
        <fullName evidence="3">Thermonuclease family protein</fullName>
    </submittedName>
</protein>
<evidence type="ECO:0000259" key="2">
    <source>
        <dbReference type="SMART" id="SM00318"/>
    </source>
</evidence>
<comment type="caution">
    <text evidence="3">The sequence shown here is derived from an EMBL/GenBank/DDBJ whole genome shotgun (WGS) entry which is preliminary data.</text>
</comment>
<dbReference type="PROSITE" id="PS51257">
    <property type="entry name" value="PROKAR_LIPOPROTEIN"/>
    <property type="match status" value="1"/>
</dbReference>
<feature type="domain" description="TNase-like" evidence="2">
    <location>
        <begin position="50"/>
        <end position="191"/>
    </location>
</feature>
<accession>A0A947DAB0</accession>
<dbReference type="Proteomes" id="UP000766595">
    <property type="component" value="Unassembled WGS sequence"/>
</dbReference>
<dbReference type="RefSeq" id="WP_261971807.1">
    <property type="nucleotide sequence ID" value="NZ_JAHHZF010000031.1"/>
</dbReference>
<evidence type="ECO:0000313" key="4">
    <source>
        <dbReference type="Proteomes" id="UP000766595"/>
    </source>
</evidence>
<gene>
    <name evidence="3" type="ORF">KL771_27955</name>
</gene>
<dbReference type="InterPro" id="IPR016071">
    <property type="entry name" value="Staphylococal_nuclease_OB-fold"/>
</dbReference>
<reference evidence="3 4" key="1">
    <citation type="submission" date="2021-06" db="EMBL/GenBank/DDBJ databases">
        <authorList>
            <person name="Grouzdev D.S."/>
            <person name="Koziaeva V."/>
        </authorList>
    </citation>
    <scope>NUCLEOTIDE SEQUENCE [LARGE SCALE GENOMIC DNA]</scope>
    <source>
        <strain evidence="3 4">22</strain>
    </source>
</reference>
<proteinExistence type="predicted"/>
<feature type="region of interest" description="Disordered" evidence="1">
    <location>
        <begin position="184"/>
        <end position="220"/>
    </location>
</feature>
<dbReference type="AlphaFoldDB" id="A0A947DAB0"/>
<dbReference type="Pfam" id="PF00565">
    <property type="entry name" value="SNase"/>
    <property type="match status" value="1"/>
</dbReference>
<evidence type="ECO:0000256" key="1">
    <source>
        <dbReference type="SAM" id="MobiDB-lite"/>
    </source>
</evidence>
<sequence>MRLGQIGSMIFWGLACVLGGAGVAAVAANGFLLAMAVNSPAEAAGIRWPGPHQVQVTRVLDGDTVEVLWITGPCGRGPCAGTISLVRLRGIDTPEVHECRGAARQSCAQCPEELKAGREAKAEAERLLKGSVAVRAREIGPDAYQGRFVARLEFTHGGWTDYSVTMLQAGLAVRYEPEADRSFRKLKPWCSRDQPAGEADGPAPERADHDNAAPATGAAE</sequence>